<dbReference type="Gene3D" id="2.30.42.10">
    <property type="match status" value="1"/>
</dbReference>
<dbReference type="InterPro" id="IPR021109">
    <property type="entry name" value="Peptidase_aspartic_dom_sf"/>
</dbReference>
<keyword evidence="3" id="KW-0378">Hydrolase</keyword>
<organism evidence="3 4">
    <name type="scientific">Pontibacter silvestris</name>
    <dbReference type="NCBI Taxonomy" id="2305183"/>
    <lineage>
        <taxon>Bacteria</taxon>
        <taxon>Pseudomonadati</taxon>
        <taxon>Bacteroidota</taxon>
        <taxon>Cytophagia</taxon>
        <taxon>Cytophagales</taxon>
        <taxon>Hymenobacteraceae</taxon>
        <taxon>Pontibacter</taxon>
    </lineage>
</organism>
<keyword evidence="3" id="KW-0645">Protease</keyword>
<sequence length="415" mass="46809">MTRLALLLMLCLLYSCGTKAQEVLSQKRDTAYFAGKRKHVTIPFKLVHNLIIIPVKINNSTELNFILDSGVKNTLITRLYYSDSLNLNHTNKLYLNGLGTGYDIEAIHSTGNTMSLPGIRGDNHEVYVLLEDIFNLSTRMGMPMHGIIGYDIFKNFVVKINYSSKRLTLYRPDIYVKTKKRAEEYPLHLDKSKAYIFANINQHNGDSLKVKLVIDTGASHSLSLYLPSDNRISLPPKVMEAYLGRGLNGDINGKIGRLNSFKIGKYELLNLPASYPDKEAIQLAINLSNRNGNLGSEVLKRFDVLFDYPHKRLVLIPNKKFKEPFHYNLAGFEVSTPLPGTNLYIVSNVVDNSPAKQVGLQPGDQLLLINGKSCSDLQLTEVLEMLESKPGRKLKMKLRRESQEIDVNLVLQSRI</sequence>
<accession>A0ABW4WXT5</accession>
<protein>
    <submittedName>
        <fullName evidence="3">Aspartyl protease family protein</fullName>
    </submittedName>
</protein>
<dbReference type="InterPro" id="IPR041489">
    <property type="entry name" value="PDZ_6"/>
</dbReference>
<feature type="chain" id="PRO_5045929796" evidence="1">
    <location>
        <begin position="21"/>
        <end position="415"/>
    </location>
</feature>
<dbReference type="GO" id="GO:0008233">
    <property type="term" value="F:peptidase activity"/>
    <property type="evidence" value="ECO:0007669"/>
    <property type="project" value="UniProtKB-KW"/>
</dbReference>
<evidence type="ECO:0000313" key="4">
    <source>
        <dbReference type="Proteomes" id="UP001597369"/>
    </source>
</evidence>
<dbReference type="SUPFAM" id="SSF50156">
    <property type="entry name" value="PDZ domain-like"/>
    <property type="match status" value="1"/>
</dbReference>
<evidence type="ECO:0000313" key="3">
    <source>
        <dbReference type="EMBL" id="MFD2067539.1"/>
    </source>
</evidence>
<dbReference type="GO" id="GO:0006508">
    <property type="term" value="P:proteolysis"/>
    <property type="evidence" value="ECO:0007669"/>
    <property type="project" value="UniProtKB-KW"/>
</dbReference>
<dbReference type="Pfam" id="PF13650">
    <property type="entry name" value="Asp_protease_2"/>
    <property type="match status" value="2"/>
</dbReference>
<dbReference type="SMART" id="SM00228">
    <property type="entry name" value="PDZ"/>
    <property type="match status" value="1"/>
</dbReference>
<evidence type="ECO:0000256" key="1">
    <source>
        <dbReference type="SAM" id="SignalP"/>
    </source>
</evidence>
<proteinExistence type="predicted"/>
<dbReference type="InterPro" id="IPR001478">
    <property type="entry name" value="PDZ"/>
</dbReference>
<evidence type="ECO:0000259" key="2">
    <source>
        <dbReference type="PROSITE" id="PS50106"/>
    </source>
</evidence>
<keyword evidence="4" id="KW-1185">Reference proteome</keyword>
<feature type="signal peptide" evidence="1">
    <location>
        <begin position="1"/>
        <end position="20"/>
    </location>
</feature>
<dbReference type="Gene3D" id="2.40.70.10">
    <property type="entry name" value="Acid Proteases"/>
    <property type="match status" value="2"/>
</dbReference>
<comment type="caution">
    <text evidence="3">The sequence shown here is derived from an EMBL/GenBank/DDBJ whole genome shotgun (WGS) entry which is preliminary data.</text>
</comment>
<dbReference type="RefSeq" id="WP_229958153.1">
    <property type="nucleotide sequence ID" value="NZ_JAJJWI010000002.1"/>
</dbReference>
<dbReference type="PROSITE" id="PS51257">
    <property type="entry name" value="PROKAR_LIPOPROTEIN"/>
    <property type="match status" value="1"/>
</dbReference>
<dbReference type="Proteomes" id="UP001597369">
    <property type="component" value="Unassembled WGS sequence"/>
</dbReference>
<feature type="domain" description="PDZ" evidence="2">
    <location>
        <begin position="313"/>
        <end position="388"/>
    </location>
</feature>
<dbReference type="InterPro" id="IPR036034">
    <property type="entry name" value="PDZ_sf"/>
</dbReference>
<gene>
    <name evidence="3" type="ORF">ACFSKU_11650</name>
</gene>
<dbReference type="PROSITE" id="PS50106">
    <property type="entry name" value="PDZ"/>
    <property type="match status" value="1"/>
</dbReference>
<dbReference type="Pfam" id="PF17820">
    <property type="entry name" value="PDZ_6"/>
    <property type="match status" value="1"/>
</dbReference>
<reference evidence="4" key="1">
    <citation type="journal article" date="2019" name="Int. J. Syst. Evol. Microbiol.">
        <title>The Global Catalogue of Microorganisms (GCM) 10K type strain sequencing project: providing services to taxonomists for standard genome sequencing and annotation.</title>
        <authorList>
            <consortium name="The Broad Institute Genomics Platform"/>
            <consortium name="The Broad Institute Genome Sequencing Center for Infectious Disease"/>
            <person name="Wu L."/>
            <person name="Ma J."/>
        </authorList>
    </citation>
    <scope>NUCLEOTIDE SEQUENCE [LARGE SCALE GENOMIC DNA]</scope>
    <source>
        <strain evidence="4">JCM 16545</strain>
    </source>
</reference>
<dbReference type="EMBL" id="JBHUHV010000037">
    <property type="protein sequence ID" value="MFD2067539.1"/>
    <property type="molecule type" value="Genomic_DNA"/>
</dbReference>
<name>A0ABW4WXT5_9BACT</name>
<keyword evidence="1" id="KW-0732">Signal</keyword>